<dbReference type="GO" id="GO:0003855">
    <property type="term" value="F:3-dehydroquinate dehydratase activity"/>
    <property type="evidence" value="ECO:0007669"/>
    <property type="project" value="UniProtKB-UniRule"/>
</dbReference>
<dbReference type="InterPro" id="IPR001874">
    <property type="entry name" value="DHquinase_II"/>
</dbReference>
<evidence type="ECO:0000256" key="5">
    <source>
        <dbReference type="ARBA" id="ARBA00012060"/>
    </source>
</evidence>
<comment type="pathway">
    <text evidence="2 7">Metabolic intermediate biosynthesis; chorismate biosynthesis; chorismate from D-erythrose 4-phosphate and phosphoenolpyruvate: step 3/7.</text>
</comment>
<feature type="binding site" evidence="7 9">
    <location>
        <position position="81"/>
    </location>
    <ligand>
        <name>substrate</name>
    </ligand>
</feature>
<dbReference type="UniPathway" id="UPA00053">
    <property type="reaction ID" value="UER00086"/>
</dbReference>
<evidence type="ECO:0000256" key="8">
    <source>
        <dbReference type="PIRSR" id="PIRSR001399-1"/>
    </source>
</evidence>
<dbReference type="PIRSF" id="PIRSF001399">
    <property type="entry name" value="DHquinase_II"/>
    <property type="match status" value="1"/>
</dbReference>
<evidence type="ECO:0000256" key="3">
    <source>
        <dbReference type="ARBA" id="ARBA00011037"/>
    </source>
</evidence>
<dbReference type="CDD" id="cd00466">
    <property type="entry name" value="DHQase_II"/>
    <property type="match status" value="1"/>
</dbReference>
<feature type="binding site" evidence="7 9">
    <location>
        <begin position="108"/>
        <end position="109"/>
    </location>
    <ligand>
        <name>substrate</name>
    </ligand>
</feature>
<dbReference type="AlphaFoldDB" id="A0A7W9SLV3"/>
<dbReference type="GO" id="GO:0009073">
    <property type="term" value="P:aromatic amino acid family biosynthetic process"/>
    <property type="evidence" value="ECO:0007669"/>
    <property type="project" value="UniProtKB-KW"/>
</dbReference>
<dbReference type="Pfam" id="PF01220">
    <property type="entry name" value="DHquinase_II"/>
    <property type="match status" value="1"/>
</dbReference>
<dbReference type="NCBIfam" id="NF003807">
    <property type="entry name" value="PRK05395.1-4"/>
    <property type="match status" value="1"/>
</dbReference>
<gene>
    <name evidence="7" type="primary">aroQ</name>
    <name evidence="11" type="ORF">HNQ39_000070</name>
</gene>
<feature type="site" description="Transition state stabilizer" evidence="7 10">
    <location>
        <position position="25"/>
    </location>
</feature>
<feature type="binding site" evidence="7 9">
    <location>
        <position position="87"/>
    </location>
    <ligand>
        <name>substrate</name>
    </ligand>
</feature>
<dbReference type="NCBIfam" id="TIGR01088">
    <property type="entry name" value="aroQ"/>
    <property type="match status" value="1"/>
</dbReference>
<keyword evidence="12" id="KW-1185">Reference proteome</keyword>
<dbReference type="GO" id="GO:0009423">
    <property type="term" value="P:chorismate biosynthetic process"/>
    <property type="evidence" value="ECO:0007669"/>
    <property type="project" value="UniProtKB-UniRule"/>
</dbReference>
<comment type="catalytic activity">
    <reaction evidence="1 7">
        <text>3-dehydroquinate = 3-dehydroshikimate + H2O</text>
        <dbReference type="Rhea" id="RHEA:21096"/>
        <dbReference type="ChEBI" id="CHEBI:15377"/>
        <dbReference type="ChEBI" id="CHEBI:16630"/>
        <dbReference type="ChEBI" id="CHEBI:32364"/>
        <dbReference type="EC" id="4.2.1.10"/>
    </reaction>
</comment>
<dbReference type="EMBL" id="JACHGW010000001">
    <property type="protein sequence ID" value="MBB6048308.1"/>
    <property type="molecule type" value="Genomic_DNA"/>
</dbReference>
<name>A0A7W9SLV3_ARMRO</name>
<keyword evidence="7" id="KW-0057">Aromatic amino acid biosynthesis</keyword>
<organism evidence="11 12">
    <name type="scientific">Armatimonas rosea</name>
    <dbReference type="NCBI Taxonomy" id="685828"/>
    <lineage>
        <taxon>Bacteria</taxon>
        <taxon>Bacillati</taxon>
        <taxon>Armatimonadota</taxon>
        <taxon>Armatimonadia</taxon>
        <taxon>Armatimonadales</taxon>
        <taxon>Armatimonadaceae</taxon>
        <taxon>Armatimonas</taxon>
    </lineage>
</organism>
<evidence type="ECO:0000256" key="10">
    <source>
        <dbReference type="PIRSR" id="PIRSR001399-3"/>
    </source>
</evidence>
<dbReference type="InterPro" id="IPR036441">
    <property type="entry name" value="DHquinase_II_sf"/>
</dbReference>
<comment type="subunit">
    <text evidence="4 7">Homododecamer.</text>
</comment>
<keyword evidence="7" id="KW-0028">Amino-acid biosynthesis</keyword>
<dbReference type="HAMAP" id="MF_00169">
    <property type="entry name" value="AroQ"/>
    <property type="match status" value="1"/>
</dbReference>
<dbReference type="SUPFAM" id="SSF52304">
    <property type="entry name" value="Type II 3-dehydroquinate dehydratase"/>
    <property type="match status" value="1"/>
</dbReference>
<keyword evidence="6 7" id="KW-0456">Lyase</keyword>
<reference evidence="11 12" key="1">
    <citation type="submission" date="2020-08" db="EMBL/GenBank/DDBJ databases">
        <title>Genomic Encyclopedia of Type Strains, Phase IV (KMG-IV): sequencing the most valuable type-strain genomes for metagenomic binning, comparative biology and taxonomic classification.</title>
        <authorList>
            <person name="Goeker M."/>
        </authorList>
    </citation>
    <scope>NUCLEOTIDE SEQUENCE [LARGE SCALE GENOMIC DNA]</scope>
    <source>
        <strain evidence="11 12">DSM 23562</strain>
    </source>
</reference>
<proteinExistence type="inferred from homology"/>
<evidence type="ECO:0000256" key="2">
    <source>
        <dbReference type="ARBA" id="ARBA00004902"/>
    </source>
</evidence>
<feature type="active site" description="Proton donor" evidence="7 8">
    <location>
        <position position="107"/>
    </location>
</feature>
<dbReference type="Gene3D" id="3.40.50.9100">
    <property type="entry name" value="Dehydroquinase, class II"/>
    <property type="match status" value="1"/>
</dbReference>
<comment type="similarity">
    <text evidence="3 7">Belongs to the type-II 3-dehydroquinase family.</text>
</comment>
<protein>
    <recommendedName>
        <fullName evidence="5 7">3-dehydroquinate dehydratase</fullName>
        <shortName evidence="7">3-dehydroquinase</shortName>
        <ecNumber evidence="5 7">4.2.1.10</ecNumber>
    </recommendedName>
    <alternativeName>
        <fullName evidence="7">Type II DHQase</fullName>
    </alternativeName>
</protein>
<dbReference type="RefSeq" id="WP_184191782.1">
    <property type="nucleotide sequence ID" value="NZ_JACHGW010000001.1"/>
</dbReference>
<feature type="binding site" evidence="7 9">
    <location>
        <position position="94"/>
    </location>
    <ligand>
        <name>substrate</name>
    </ligand>
</feature>
<evidence type="ECO:0000256" key="1">
    <source>
        <dbReference type="ARBA" id="ARBA00001864"/>
    </source>
</evidence>
<dbReference type="EC" id="4.2.1.10" evidence="5 7"/>
<evidence type="ECO:0000256" key="6">
    <source>
        <dbReference type="ARBA" id="ARBA00023239"/>
    </source>
</evidence>
<evidence type="ECO:0000313" key="12">
    <source>
        <dbReference type="Proteomes" id="UP000520814"/>
    </source>
</evidence>
<evidence type="ECO:0000256" key="9">
    <source>
        <dbReference type="PIRSR" id="PIRSR001399-2"/>
    </source>
</evidence>
<dbReference type="GO" id="GO:0019631">
    <property type="term" value="P:quinate catabolic process"/>
    <property type="evidence" value="ECO:0007669"/>
    <property type="project" value="TreeGrafter"/>
</dbReference>
<evidence type="ECO:0000313" key="11">
    <source>
        <dbReference type="EMBL" id="MBB6048308.1"/>
    </source>
</evidence>
<dbReference type="Proteomes" id="UP000520814">
    <property type="component" value="Unassembled WGS sequence"/>
</dbReference>
<feature type="binding site" evidence="7 9">
    <location>
        <position position="118"/>
    </location>
    <ligand>
        <name>substrate</name>
    </ligand>
</feature>
<dbReference type="PANTHER" id="PTHR21272:SF3">
    <property type="entry name" value="CATABOLIC 3-DEHYDROQUINASE"/>
    <property type="match status" value="1"/>
</dbReference>
<evidence type="ECO:0000256" key="4">
    <source>
        <dbReference type="ARBA" id="ARBA00011193"/>
    </source>
</evidence>
<sequence length="155" mass="16921">MQLTPSGSLRVLLLNGPNLNLLGQREPDIYGTMTFEELNKRIRDYAKEIGIELKSLQSNHEGALIDAIHEAADWADAIVINPGAYTHYSYAIADALKAVRLPAIEVHLSNIHARDEFRRTSVVAPATVGQIAGFGAMSYLLALQAAKAIVQQGRE</sequence>
<dbReference type="NCBIfam" id="NF003806">
    <property type="entry name" value="PRK05395.1-3"/>
    <property type="match status" value="1"/>
</dbReference>
<feature type="active site" description="Proton acceptor" evidence="7 8">
    <location>
        <position position="30"/>
    </location>
</feature>
<dbReference type="GO" id="GO:0008652">
    <property type="term" value="P:amino acid biosynthetic process"/>
    <property type="evidence" value="ECO:0007669"/>
    <property type="project" value="UniProtKB-KW"/>
</dbReference>
<evidence type="ECO:0000256" key="7">
    <source>
        <dbReference type="HAMAP-Rule" id="MF_00169"/>
    </source>
</evidence>
<dbReference type="PANTHER" id="PTHR21272">
    <property type="entry name" value="CATABOLIC 3-DEHYDROQUINASE"/>
    <property type="match status" value="1"/>
</dbReference>
<comment type="function">
    <text evidence="7">Catalyzes a trans-dehydration via an enolate intermediate.</text>
</comment>
<accession>A0A7W9SLV3</accession>
<comment type="caution">
    <text evidence="11">The sequence shown here is derived from an EMBL/GenBank/DDBJ whole genome shotgun (WGS) entry which is preliminary data.</text>
</comment>
<dbReference type="NCBIfam" id="NF003805">
    <property type="entry name" value="PRK05395.1-2"/>
    <property type="match status" value="1"/>
</dbReference>
<dbReference type="PROSITE" id="PS01029">
    <property type="entry name" value="DEHYDROQUINASE_II"/>
    <property type="match status" value="1"/>
</dbReference>
<dbReference type="InterPro" id="IPR018509">
    <property type="entry name" value="DHquinase_II_CS"/>
</dbReference>